<keyword evidence="4" id="KW-0010">Activator</keyword>
<evidence type="ECO:0000256" key="6">
    <source>
        <dbReference type="ARBA" id="ARBA00023242"/>
    </source>
</evidence>
<comment type="subcellular location">
    <subcellularLocation>
        <location evidence="1">Nucleus</location>
    </subcellularLocation>
</comment>
<keyword evidence="2" id="KW-0805">Transcription regulation</keyword>
<dbReference type="PANTHER" id="PTHR45693:SF13">
    <property type="entry name" value="TRANSCRIPTION FACTOR TGA10"/>
    <property type="match status" value="1"/>
</dbReference>
<sequence>MMCCRSWLQNDKHAVVDEAEMKQLEGVFSTMAMDDSTVEDAFDPFAIPAVSTGQQIAISDHNQQGGIMSSSSTSSSTRPPPTLNIFPSHPMYTKREGMNRKGTNNGGASNSEHQGPKTPDPKAYVQQLESSRIKLSQLEQELHRARSQGMFLGGGGGIFGGDQNLPLVSNISTDAAMFDMEYGRWLEEHHRLTCELRAAVDEHLPENELRMYVDNCLAHYDVVLNLKGMVAKSDVFHLVSGVWKSPAERCFMWIGGFRPSELIKIIANQIEPLTEQQILGICGMQQSTQEAEEALSQGVEALNQSLSETIAADSLSCQPNMANYMGQMAMAINKLSTFEAFVRQNDNR</sequence>
<feature type="compositionally biased region" description="Polar residues" evidence="7">
    <location>
        <begin position="101"/>
        <end position="113"/>
    </location>
</feature>
<dbReference type="PANTHER" id="PTHR45693">
    <property type="entry name" value="TRANSCRIPTION FACTOR TGA9"/>
    <property type="match status" value="1"/>
</dbReference>
<evidence type="ECO:0000256" key="3">
    <source>
        <dbReference type="ARBA" id="ARBA00023125"/>
    </source>
</evidence>
<organism evidence="9">
    <name type="scientific">Linum usitatissimum</name>
    <name type="common">Flax</name>
    <name type="synonym">Linum humile</name>
    <dbReference type="NCBI Taxonomy" id="4006"/>
    <lineage>
        <taxon>Eukaryota</taxon>
        <taxon>Viridiplantae</taxon>
        <taxon>Streptophyta</taxon>
        <taxon>Embryophyta</taxon>
        <taxon>Tracheophyta</taxon>
        <taxon>Spermatophyta</taxon>
        <taxon>Magnoliopsida</taxon>
        <taxon>eudicotyledons</taxon>
        <taxon>Gunneridae</taxon>
        <taxon>Pentapetalae</taxon>
        <taxon>rosids</taxon>
        <taxon>fabids</taxon>
        <taxon>Malpighiales</taxon>
        <taxon>Linaceae</taxon>
        <taxon>Linum</taxon>
    </lineage>
</organism>
<dbReference type="GO" id="GO:0005634">
    <property type="term" value="C:nucleus"/>
    <property type="evidence" value="ECO:0007669"/>
    <property type="project" value="UniProtKB-SubCell"/>
</dbReference>
<keyword evidence="6" id="KW-0539">Nucleus</keyword>
<dbReference type="GO" id="GO:0043565">
    <property type="term" value="F:sequence-specific DNA binding"/>
    <property type="evidence" value="ECO:0007669"/>
    <property type="project" value="InterPro"/>
</dbReference>
<dbReference type="InterPro" id="IPR025422">
    <property type="entry name" value="TGA_domain"/>
</dbReference>
<keyword evidence="3" id="KW-0238">DNA-binding</keyword>
<feature type="region of interest" description="Disordered" evidence="7">
    <location>
        <begin position="63"/>
        <end position="127"/>
    </location>
</feature>
<evidence type="ECO:0000256" key="5">
    <source>
        <dbReference type="ARBA" id="ARBA00023163"/>
    </source>
</evidence>
<keyword evidence="5" id="KW-0804">Transcription</keyword>
<dbReference type="GO" id="GO:0006351">
    <property type="term" value="P:DNA-templated transcription"/>
    <property type="evidence" value="ECO:0007669"/>
    <property type="project" value="InterPro"/>
</dbReference>
<dbReference type="PROSITE" id="PS51806">
    <property type="entry name" value="DOG1"/>
    <property type="match status" value="1"/>
</dbReference>
<evidence type="ECO:0000256" key="2">
    <source>
        <dbReference type="ARBA" id="ARBA00023015"/>
    </source>
</evidence>
<dbReference type="EMBL" id="JX174445">
    <property type="protein sequence ID" value="AFN53654.1"/>
    <property type="molecule type" value="Genomic_DNA"/>
</dbReference>
<proteinExistence type="predicted"/>
<reference evidence="9" key="1">
    <citation type="journal article" date="2012" name="Plant J.">
        <title>The genome of flax (Linum usitatissimum) assembled de novo from short shotgun sequence reads.</title>
        <authorList>
            <person name="Wang Z."/>
            <person name="Hobson N."/>
            <person name="Galindo L."/>
            <person name="Zhu S."/>
            <person name="Shi D."/>
            <person name="McDill J."/>
            <person name="Yang L."/>
            <person name="Hawkins S."/>
            <person name="Neutelings G."/>
            <person name="Datla R."/>
            <person name="Lambert G."/>
            <person name="Galbraith D.W."/>
            <person name="Grassa C.J."/>
            <person name="Geraldes A."/>
            <person name="Cronk Q.C."/>
            <person name="Cullis C."/>
            <person name="Dash P.K."/>
            <person name="Kumar P.A."/>
            <person name="Cloutier S."/>
            <person name="Sharpe A.G."/>
            <person name="Wong G.K."/>
            <person name="Wang J."/>
            <person name="Deyholos M.K."/>
        </authorList>
    </citation>
    <scope>NUCLEOTIDE SEQUENCE</scope>
</reference>
<dbReference type="Pfam" id="PF14144">
    <property type="entry name" value="DOG1"/>
    <property type="match status" value="1"/>
</dbReference>
<name>I6YM62_LINUS</name>
<dbReference type="AlphaFoldDB" id="I6YM62"/>
<evidence type="ECO:0000256" key="1">
    <source>
        <dbReference type="ARBA" id="ARBA00004123"/>
    </source>
</evidence>
<feature type="domain" description="DOG1" evidence="8">
    <location>
        <begin position="175"/>
        <end position="348"/>
    </location>
</feature>
<evidence type="ECO:0000256" key="7">
    <source>
        <dbReference type="SAM" id="MobiDB-lite"/>
    </source>
</evidence>
<evidence type="ECO:0000256" key="4">
    <source>
        <dbReference type="ARBA" id="ARBA00023159"/>
    </source>
</evidence>
<protein>
    <submittedName>
        <fullName evidence="9">Putative transcription factor HBP-1b</fullName>
    </submittedName>
</protein>
<evidence type="ECO:0000259" key="8">
    <source>
        <dbReference type="PROSITE" id="PS51806"/>
    </source>
</evidence>
<accession>I6YM62</accession>
<evidence type="ECO:0000313" key="9">
    <source>
        <dbReference type="EMBL" id="AFN53654.1"/>
    </source>
</evidence>